<gene>
    <name evidence="5" type="ORF">UFOPK3423_00681</name>
</gene>
<dbReference type="InterPro" id="IPR003337">
    <property type="entry name" value="Trehalose_PPase"/>
</dbReference>
<dbReference type="Pfam" id="PF02358">
    <property type="entry name" value="Trehalose_PPase"/>
    <property type="match status" value="1"/>
</dbReference>
<dbReference type="EC" id="3.1.3.12" evidence="3"/>
<comment type="pathway">
    <text evidence="1">Glycan biosynthesis; trehalose biosynthesis.</text>
</comment>
<comment type="similarity">
    <text evidence="2">Belongs to the trehalose phosphatase family.</text>
</comment>
<proteinExistence type="inferred from homology"/>
<dbReference type="GO" id="GO:0004805">
    <property type="term" value="F:trehalose-phosphatase activity"/>
    <property type="evidence" value="ECO:0007669"/>
    <property type="project" value="UniProtKB-EC"/>
</dbReference>
<dbReference type="AlphaFoldDB" id="A0A6J7DKJ5"/>
<dbReference type="GO" id="GO:0005992">
    <property type="term" value="P:trehalose biosynthetic process"/>
    <property type="evidence" value="ECO:0007669"/>
    <property type="project" value="UniProtKB-UniPathway"/>
</dbReference>
<dbReference type="InterPro" id="IPR044651">
    <property type="entry name" value="OTSB-like"/>
</dbReference>
<dbReference type="UniPathway" id="UPA00299"/>
<organism evidence="5">
    <name type="scientific">freshwater metagenome</name>
    <dbReference type="NCBI Taxonomy" id="449393"/>
    <lineage>
        <taxon>unclassified sequences</taxon>
        <taxon>metagenomes</taxon>
        <taxon>ecological metagenomes</taxon>
    </lineage>
</organism>
<dbReference type="NCBIfam" id="TIGR01484">
    <property type="entry name" value="HAD-SF-IIB"/>
    <property type="match status" value="1"/>
</dbReference>
<dbReference type="EMBL" id="CAFBLQ010000056">
    <property type="protein sequence ID" value="CAB4869878.1"/>
    <property type="molecule type" value="Genomic_DNA"/>
</dbReference>
<dbReference type="Gene3D" id="3.30.70.1020">
    <property type="entry name" value="Trehalose-6-phosphate phosphatase related protein, domain 2"/>
    <property type="match status" value="1"/>
</dbReference>
<dbReference type="InterPro" id="IPR036412">
    <property type="entry name" value="HAD-like_sf"/>
</dbReference>
<sequence length="267" mass="28299">MSPAPVPEELIAPLRAAREQSAILLDLDGTLAPVVRDPEAANVPELTRRAVQELTERYALVGCVTGRRAADARRILGIGSIPYAGIHGAELLVRGARAAELDPEAERWGERVRAVADASDADALRASGLRREDKGPVVALHWRGADDEEAALALAEEIATRALAAGLKTHHGRRVIELRPPVPMGKDGAVRRLLARSGVTHALYVGDDRTDIDAFTALRGMVADGRLDQAVCLAVLSDESPPELLSAADATVDGPIGVRRLLIALSA</sequence>
<name>A0A6J7DKJ5_9ZZZZ</name>
<dbReference type="Gene3D" id="3.40.50.1000">
    <property type="entry name" value="HAD superfamily/HAD-like"/>
    <property type="match status" value="1"/>
</dbReference>
<dbReference type="SUPFAM" id="SSF56784">
    <property type="entry name" value="HAD-like"/>
    <property type="match status" value="1"/>
</dbReference>
<dbReference type="InterPro" id="IPR006379">
    <property type="entry name" value="HAD-SF_hydro_IIB"/>
</dbReference>
<dbReference type="InterPro" id="IPR023214">
    <property type="entry name" value="HAD_sf"/>
</dbReference>
<keyword evidence="4" id="KW-0378">Hydrolase</keyword>
<reference evidence="5" key="1">
    <citation type="submission" date="2020-05" db="EMBL/GenBank/DDBJ databases">
        <authorList>
            <person name="Chiriac C."/>
            <person name="Salcher M."/>
            <person name="Ghai R."/>
            <person name="Kavagutti S V."/>
        </authorList>
    </citation>
    <scope>NUCLEOTIDE SEQUENCE</scope>
</reference>
<dbReference type="PANTHER" id="PTHR43768:SF3">
    <property type="entry name" value="TREHALOSE 6-PHOSPHATE PHOSPHATASE"/>
    <property type="match status" value="1"/>
</dbReference>
<protein>
    <recommendedName>
        <fullName evidence="3">trehalose-phosphatase</fullName>
        <ecNumber evidence="3">3.1.3.12</ecNumber>
    </recommendedName>
</protein>
<evidence type="ECO:0000256" key="2">
    <source>
        <dbReference type="ARBA" id="ARBA00008770"/>
    </source>
</evidence>
<evidence type="ECO:0000256" key="1">
    <source>
        <dbReference type="ARBA" id="ARBA00005199"/>
    </source>
</evidence>
<accession>A0A6J7DKJ5</accession>
<evidence type="ECO:0000256" key="4">
    <source>
        <dbReference type="ARBA" id="ARBA00022801"/>
    </source>
</evidence>
<evidence type="ECO:0000313" key="5">
    <source>
        <dbReference type="EMBL" id="CAB4869878.1"/>
    </source>
</evidence>
<evidence type="ECO:0000256" key="3">
    <source>
        <dbReference type="ARBA" id="ARBA00013086"/>
    </source>
</evidence>
<dbReference type="PANTHER" id="PTHR43768">
    <property type="entry name" value="TREHALOSE 6-PHOSPHATE PHOSPHATASE"/>
    <property type="match status" value="1"/>
</dbReference>
<dbReference type="NCBIfam" id="TIGR00685">
    <property type="entry name" value="T6PP"/>
    <property type="match status" value="1"/>
</dbReference>